<protein>
    <submittedName>
        <fullName evidence="2">Lactoylglutathione lyase</fullName>
    </submittedName>
</protein>
<proteinExistence type="predicted"/>
<sequence>MNRMIFVNLPVVDLGKSMRFYEALGFVNEPKFSDETAACMVWSENIFVMILTHPKWATFTDRPIPDTGSSEVALCLSCESRDEVNAMAEAAGKAGGIIDVNPVQEHGFMMSRSFADPDGHVWEPMWMDPAAAESGPPAEAAA</sequence>
<dbReference type="RefSeq" id="WP_275228042.1">
    <property type="nucleotide sequence ID" value="NZ_JARESE010000028.1"/>
</dbReference>
<dbReference type="InterPro" id="IPR037523">
    <property type="entry name" value="VOC_core"/>
</dbReference>
<dbReference type="SUPFAM" id="SSF54593">
    <property type="entry name" value="Glyoxalase/Bleomycin resistance protein/Dihydroxybiphenyl dioxygenase"/>
    <property type="match status" value="1"/>
</dbReference>
<feature type="domain" description="VOC" evidence="1">
    <location>
        <begin position="3"/>
        <end position="127"/>
    </location>
</feature>
<evidence type="ECO:0000313" key="2">
    <source>
        <dbReference type="EMBL" id="MDE8651966.1"/>
    </source>
</evidence>
<evidence type="ECO:0000259" key="1">
    <source>
        <dbReference type="PROSITE" id="PS51819"/>
    </source>
</evidence>
<reference evidence="2 3" key="1">
    <citation type="submission" date="2023-03" db="EMBL/GenBank/DDBJ databases">
        <title>NovoSphingobium album sp. nov. isolated from polycyclic aromatic hydrocarbons- and heavy-metal polluted soil.</title>
        <authorList>
            <person name="Liu Z."/>
            <person name="Wang K."/>
        </authorList>
    </citation>
    <scope>NUCLEOTIDE SEQUENCE [LARGE SCALE GENOMIC DNA]</scope>
    <source>
        <strain evidence="2 3">H3SJ31-1</strain>
    </source>
</reference>
<dbReference type="GO" id="GO:0016829">
    <property type="term" value="F:lyase activity"/>
    <property type="evidence" value="ECO:0007669"/>
    <property type="project" value="UniProtKB-KW"/>
</dbReference>
<name>A0ABT5WPI7_9SPHN</name>
<dbReference type="Gene3D" id="3.10.180.10">
    <property type="entry name" value="2,3-Dihydroxybiphenyl 1,2-Dioxygenase, domain 1"/>
    <property type="match status" value="1"/>
</dbReference>
<accession>A0ABT5WPI7</accession>
<comment type="caution">
    <text evidence="2">The sequence shown here is derived from an EMBL/GenBank/DDBJ whole genome shotgun (WGS) entry which is preliminary data.</text>
</comment>
<evidence type="ECO:0000313" key="3">
    <source>
        <dbReference type="Proteomes" id="UP001216253"/>
    </source>
</evidence>
<gene>
    <name evidence="2" type="ORF">PYV00_09560</name>
</gene>
<dbReference type="InterPro" id="IPR004360">
    <property type="entry name" value="Glyas_Fos-R_dOase_dom"/>
</dbReference>
<keyword evidence="3" id="KW-1185">Reference proteome</keyword>
<dbReference type="EMBL" id="JARESE010000028">
    <property type="protein sequence ID" value="MDE8651966.1"/>
    <property type="molecule type" value="Genomic_DNA"/>
</dbReference>
<dbReference type="Pfam" id="PF00903">
    <property type="entry name" value="Glyoxalase"/>
    <property type="match status" value="1"/>
</dbReference>
<dbReference type="Proteomes" id="UP001216253">
    <property type="component" value="Unassembled WGS sequence"/>
</dbReference>
<dbReference type="InterPro" id="IPR029068">
    <property type="entry name" value="Glyas_Bleomycin-R_OHBP_Dase"/>
</dbReference>
<dbReference type="PANTHER" id="PTHR36503:SF2">
    <property type="entry name" value="BLR2408 PROTEIN"/>
    <property type="match status" value="1"/>
</dbReference>
<organism evidence="2 3">
    <name type="scientific">Novosphingobium album</name>
    <name type="common">ex Liu et al. 2023</name>
    <dbReference type="NCBI Taxonomy" id="3031130"/>
    <lineage>
        <taxon>Bacteria</taxon>
        <taxon>Pseudomonadati</taxon>
        <taxon>Pseudomonadota</taxon>
        <taxon>Alphaproteobacteria</taxon>
        <taxon>Sphingomonadales</taxon>
        <taxon>Sphingomonadaceae</taxon>
        <taxon>Novosphingobium</taxon>
    </lineage>
</organism>
<dbReference type="PROSITE" id="PS51819">
    <property type="entry name" value="VOC"/>
    <property type="match status" value="1"/>
</dbReference>
<keyword evidence="2" id="KW-0456">Lyase</keyword>
<dbReference type="PANTHER" id="PTHR36503">
    <property type="entry name" value="BLR2520 PROTEIN"/>
    <property type="match status" value="1"/>
</dbReference>